<organism evidence="2 3">
    <name type="scientific">Streptomyces violaceusniger</name>
    <dbReference type="NCBI Taxonomy" id="68280"/>
    <lineage>
        <taxon>Bacteria</taxon>
        <taxon>Bacillati</taxon>
        <taxon>Actinomycetota</taxon>
        <taxon>Actinomycetes</taxon>
        <taxon>Kitasatosporales</taxon>
        <taxon>Streptomycetaceae</taxon>
        <taxon>Streptomyces</taxon>
        <taxon>Streptomyces violaceusniger group</taxon>
    </lineage>
</organism>
<keyword evidence="3" id="KW-1185">Reference proteome</keyword>
<dbReference type="InterPro" id="IPR036866">
    <property type="entry name" value="RibonucZ/Hydroxyglut_hydro"/>
</dbReference>
<dbReference type="SUPFAM" id="SSF56281">
    <property type="entry name" value="Metallo-hydrolase/oxidoreductase"/>
    <property type="match status" value="1"/>
</dbReference>
<dbReference type="Gene3D" id="3.60.15.10">
    <property type="entry name" value="Ribonuclease Z/Hydroxyacylglutathione hydrolase-like"/>
    <property type="match status" value="1"/>
</dbReference>
<gene>
    <name evidence="2" type="ORF">SVIO_005290</name>
</gene>
<feature type="region of interest" description="Disordered" evidence="1">
    <location>
        <begin position="109"/>
        <end position="141"/>
    </location>
</feature>
<protein>
    <recommendedName>
        <fullName evidence="4">Metallo-beta-lactamase domain-containing protein</fullName>
    </recommendedName>
</protein>
<proteinExistence type="predicted"/>
<dbReference type="EMBL" id="BJHW01000001">
    <property type="protein sequence ID" value="GDY49906.1"/>
    <property type="molecule type" value="Genomic_DNA"/>
</dbReference>
<evidence type="ECO:0000256" key="1">
    <source>
        <dbReference type="SAM" id="MobiDB-lite"/>
    </source>
</evidence>
<accession>A0A4D4KSP4</accession>
<evidence type="ECO:0000313" key="2">
    <source>
        <dbReference type="EMBL" id="GDY49906.1"/>
    </source>
</evidence>
<dbReference type="Proteomes" id="UP000301309">
    <property type="component" value="Unassembled WGS sequence"/>
</dbReference>
<comment type="caution">
    <text evidence="2">The sequence shown here is derived from an EMBL/GenBank/DDBJ whole genome shotgun (WGS) entry which is preliminary data.</text>
</comment>
<evidence type="ECO:0008006" key="4">
    <source>
        <dbReference type="Google" id="ProtNLM"/>
    </source>
</evidence>
<evidence type="ECO:0000313" key="3">
    <source>
        <dbReference type="Proteomes" id="UP000301309"/>
    </source>
</evidence>
<dbReference type="AlphaFoldDB" id="A0A4D4KSP4"/>
<name>A0A4D4KSP4_STRVO</name>
<feature type="compositionally biased region" description="Low complexity" evidence="1">
    <location>
        <begin position="114"/>
        <end position="124"/>
    </location>
</feature>
<reference evidence="2 3" key="1">
    <citation type="journal article" date="2020" name="Int. J. Syst. Evol. Microbiol.">
        <title>Reclassification of Streptomyces castelarensis and Streptomyces sporoclivatus as later heterotypic synonyms of Streptomyces antimycoticus.</title>
        <authorList>
            <person name="Komaki H."/>
            <person name="Tamura T."/>
        </authorList>
    </citation>
    <scope>NUCLEOTIDE SEQUENCE [LARGE SCALE GENOMIC DNA]</scope>
    <source>
        <strain evidence="2 3">NBRC 13459</strain>
    </source>
</reference>
<dbReference type="RefSeq" id="WP_344595764.1">
    <property type="nucleotide sequence ID" value="NZ_BAAASO010000030.1"/>
</dbReference>
<sequence length="141" mass="14947">MTGTRACWWNSRPVTTSFASFITHAHADHVDGERLGKLLADNPAAELVLNAHTQASLAGLWDVAPRRMRVVGPKSTFVLRGVKVEVVGGDHACIHAALPTVPNNGYIIDGGLHPGDAPARRAGPPSRPRPGPPEDAWRAAA</sequence>